<accession>A0ABV2IH30</accession>
<proteinExistence type="predicted"/>
<dbReference type="RefSeq" id="WP_354435328.1">
    <property type="nucleotide sequence ID" value="NZ_JBEPLY010000014.1"/>
</dbReference>
<keyword evidence="3" id="KW-1185">Reference proteome</keyword>
<dbReference type="EMBL" id="JBEPLY010000014">
    <property type="protein sequence ID" value="MET3601487.1"/>
    <property type="molecule type" value="Genomic_DNA"/>
</dbReference>
<comment type="caution">
    <text evidence="2">The sequence shown here is derived from an EMBL/GenBank/DDBJ whole genome shotgun (WGS) entry which is preliminary data.</text>
</comment>
<dbReference type="Proteomes" id="UP001549164">
    <property type="component" value="Unassembled WGS sequence"/>
</dbReference>
<sequence>MPLDDDNDDKKPARNQYIIGADLEEHSVEALNGFVEELRREIERLEAAIGRKGSEREKAESFFKKK</sequence>
<keyword evidence="1" id="KW-0175">Coiled coil</keyword>
<name>A0ABV2IH30_9HYPH</name>
<dbReference type="InterPro" id="IPR009579">
    <property type="entry name" value="DUF1192"/>
</dbReference>
<evidence type="ECO:0000313" key="3">
    <source>
        <dbReference type="Proteomes" id="UP001549164"/>
    </source>
</evidence>
<gene>
    <name evidence="2" type="ORF">ABID12_003447</name>
</gene>
<dbReference type="Pfam" id="PF06698">
    <property type="entry name" value="DUF1192"/>
    <property type="match status" value="1"/>
</dbReference>
<evidence type="ECO:0000256" key="1">
    <source>
        <dbReference type="SAM" id="Coils"/>
    </source>
</evidence>
<reference evidence="2 3" key="1">
    <citation type="submission" date="2024-06" db="EMBL/GenBank/DDBJ databases">
        <title>Genomic Encyclopedia of Type Strains, Phase IV (KMG-IV): sequencing the most valuable type-strain genomes for metagenomic binning, comparative biology and taxonomic classification.</title>
        <authorList>
            <person name="Goeker M."/>
        </authorList>
    </citation>
    <scope>NUCLEOTIDE SEQUENCE [LARGE SCALE GENOMIC DNA]</scope>
    <source>
        <strain evidence="2 3">DSM 28102</strain>
    </source>
</reference>
<protein>
    <submittedName>
        <fullName evidence="2">Uncharacterized small protein (DUF1192 family)</fullName>
    </submittedName>
</protein>
<evidence type="ECO:0000313" key="2">
    <source>
        <dbReference type="EMBL" id="MET3601487.1"/>
    </source>
</evidence>
<feature type="coiled-coil region" evidence="1">
    <location>
        <begin position="28"/>
        <end position="55"/>
    </location>
</feature>
<organism evidence="2 3">
    <name type="scientific">Martelella mangrovi</name>
    <dbReference type="NCBI Taxonomy" id="1397477"/>
    <lineage>
        <taxon>Bacteria</taxon>
        <taxon>Pseudomonadati</taxon>
        <taxon>Pseudomonadota</taxon>
        <taxon>Alphaproteobacteria</taxon>
        <taxon>Hyphomicrobiales</taxon>
        <taxon>Aurantimonadaceae</taxon>
        <taxon>Martelella</taxon>
    </lineage>
</organism>